<accession>A0A0F9AI82</accession>
<feature type="domain" description="Helicase C-terminal" evidence="2">
    <location>
        <begin position="117"/>
        <end position="277"/>
    </location>
</feature>
<evidence type="ECO:0000259" key="2">
    <source>
        <dbReference type="PROSITE" id="PS51194"/>
    </source>
</evidence>
<dbReference type="InterPro" id="IPR001650">
    <property type="entry name" value="Helicase_C-like"/>
</dbReference>
<sequence length="297" mass="34294">PLEWYSAAAFKSGWIEYSYDNKKYTKIKNWRRDEFLEKTKEYVLRRPKSQIMGDLPPFSRLLTILNIEDASFIGAYERERHNLEDFLDAATKMPGFEKYSHILAILAKLRQIVGLAKVDSCVEKVREYLAEENGNGKVTIGLHHKVVSALLEAKLSEFNPIILNGEMSPEKKLRAENTFREDPTRKVMLASILAAGEGLNFQFCSYAILLERQWNTPKEVQFEGRFHRRGTKLPVTVEYLVARGSIDEWLTELVEKKRHWINSALEKGTTFGPEEGEEDFSFNYMELANMCAQGKLK</sequence>
<comment type="caution">
    <text evidence="3">The sequence shown here is derived from an EMBL/GenBank/DDBJ whole genome shotgun (WGS) entry which is preliminary data.</text>
</comment>
<dbReference type="PANTHER" id="PTHR45766">
    <property type="entry name" value="DNA ANNEALING HELICASE AND ENDONUCLEASE ZRANB3 FAMILY MEMBER"/>
    <property type="match status" value="1"/>
</dbReference>
<gene>
    <name evidence="3" type="ORF">LCGC14_2909670</name>
</gene>
<dbReference type="PANTHER" id="PTHR45766:SF6">
    <property type="entry name" value="SWI_SNF-RELATED MATRIX-ASSOCIATED ACTIN-DEPENDENT REGULATOR OF CHROMATIN SUBFAMILY A-LIKE PROTEIN 1"/>
    <property type="match status" value="1"/>
</dbReference>
<dbReference type="CDD" id="cd18793">
    <property type="entry name" value="SF2_C_SNF"/>
    <property type="match status" value="1"/>
</dbReference>
<reference evidence="3" key="1">
    <citation type="journal article" date="2015" name="Nature">
        <title>Complex archaea that bridge the gap between prokaryotes and eukaryotes.</title>
        <authorList>
            <person name="Spang A."/>
            <person name="Saw J.H."/>
            <person name="Jorgensen S.L."/>
            <person name="Zaremba-Niedzwiedzka K."/>
            <person name="Martijn J."/>
            <person name="Lind A.E."/>
            <person name="van Eijk R."/>
            <person name="Schleper C."/>
            <person name="Guy L."/>
            <person name="Ettema T.J."/>
        </authorList>
    </citation>
    <scope>NUCLEOTIDE SEQUENCE</scope>
</reference>
<dbReference type="SUPFAM" id="SSF52540">
    <property type="entry name" value="P-loop containing nucleoside triphosphate hydrolases"/>
    <property type="match status" value="1"/>
</dbReference>
<name>A0A0F9AI82_9ZZZZ</name>
<feature type="non-terminal residue" evidence="3">
    <location>
        <position position="1"/>
    </location>
</feature>
<dbReference type="GO" id="GO:0006281">
    <property type="term" value="P:DNA repair"/>
    <property type="evidence" value="ECO:0007669"/>
    <property type="project" value="TreeGrafter"/>
</dbReference>
<dbReference type="InterPro" id="IPR049730">
    <property type="entry name" value="SNF2/RAD54-like_C"/>
</dbReference>
<evidence type="ECO:0000256" key="1">
    <source>
        <dbReference type="ARBA" id="ARBA00022801"/>
    </source>
</evidence>
<dbReference type="Gene3D" id="3.40.50.300">
    <property type="entry name" value="P-loop containing nucleotide triphosphate hydrolases"/>
    <property type="match status" value="1"/>
</dbReference>
<dbReference type="GO" id="GO:0016787">
    <property type="term" value="F:hydrolase activity"/>
    <property type="evidence" value="ECO:0007669"/>
    <property type="project" value="UniProtKB-KW"/>
</dbReference>
<dbReference type="GO" id="GO:0031297">
    <property type="term" value="P:replication fork processing"/>
    <property type="evidence" value="ECO:0007669"/>
    <property type="project" value="TreeGrafter"/>
</dbReference>
<dbReference type="EMBL" id="LAZR01057541">
    <property type="protein sequence ID" value="KKK71861.1"/>
    <property type="molecule type" value="Genomic_DNA"/>
</dbReference>
<dbReference type="InterPro" id="IPR027417">
    <property type="entry name" value="P-loop_NTPase"/>
</dbReference>
<evidence type="ECO:0000313" key="3">
    <source>
        <dbReference type="EMBL" id="KKK71861.1"/>
    </source>
</evidence>
<dbReference type="AlphaFoldDB" id="A0A0F9AI82"/>
<keyword evidence="1" id="KW-0378">Hydrolase</keyword>
<dbReference type="PROSITE" id="PS51194">
    <property type="entry name" value="HELICASE_CTER"/>
    <property type="match status" value="1"/>
</dbReference>
<proteinExistence type="predicted"/>
<protein>
    <recommendedName>
        <fullName evidence="2">Helicase C-terminal domain-containing protein</fullName>
    </recommendedName>
</protein>
<dbReference type="Pfam" id="PF00271">
    <property type="entry name" value="Helicase_C"/>
    <property type="match status" value="1"/>
</dbReference>
<dbReference type="SMART" id="SM00490">
    <property type="entry name" value="HELICc"/>
    <property type="match status" value="1"/>
</dbReference>
<organism evidence="3">
    <name type="scientific">marine sediment metagenome</name>
    <dbReference type="NCBI Taxonomy" id="412755"/>
    <lineage>
        <taxon>unclassified sequences</taxon>
        <taxon>metagenomes</taxon>
        <taxon>ecological metagenomes</taxon>
    </lineage>
</organism>